<organism evidence="2 3">
    <name type="scientific">Moniliophthora roreri</name>
    <name type="common">Frosty pod rot fungus</name>
    <name type="synonym">Monilia roreri</name>
    <dbReference type="NCBI Taxonomy" id="221103"/>
    <lineage>
        <taxon>Eukaryota</taxon>
        <taxon>Fungi</taxon>
        <taxon>Dikarya</taxon>
        <taxon>Basidiomycota</taxon>
        <taxon>Agaricomycotina</taxon>
        <taxon>Agaricomycetes</taxon>
        <taxon>Agaricomycetidae</taxon>
        <taxon>Agaricales</taxon>
        <taxon>Marasmiineae</taxon>
        <taxon>Marasmiaceae</taxon>
        <taxon>Moniliophthora</taxon>
    </lineage>
</organism>
<protein>
    <recommendedName>
        <fullName evidence="4">G domain-containing protein</fullName>
    </recommendedName>
</protein>
<feature type="compositionally biased region" description="Polar residues" evidence="1">
    <location>
        <begin position="9"/>
        <end position="19"/>
    </location>
</feature>
<dbReference type="Gene3D" id="3.40.50.300">
    <property type="entry name" value="P-loop containing nucleotide triphosphate hydrolases"/>
    <property type="match status" value="1"/>
</dbReference>
<feature type="region of interest" description="Disordered" evidence="1">
    <location>
        <begin position="1"/>
        <end position="24"/>
    </location>
</feature>
<dbReference type="Proteomes" id="UP000054988">
    <property type="component" value="Unassembled WGS sequence"/>
</dbReference>
<evidence type="ECO:0000256" key="1">
    <source>
        <dbReference type="SAM" id="MobiDB-lite"/>
    </source>
</evidence>
<dbReference type="AlphaFoldDB" id="A0A0W0FUE1"/>
<proteinExistence type="predicted"/>
<accession>A0A0W0FUE1</accession>
<dbReference type="CDD" id="cd00882">
    <property type="entry name" value="Ras_like_GTPase"/>
    <property type="match status" value="1"/>
</dbReference>
<evidence type="ECO:0008006" key="4">
    <source>
        <dbReference type="Google" id="ProtNLM"/>
    </source>
</evidence>
<comment type="caution">
    <text evidence="2">The sequence shown here is derived from an EMBL/GenBank/DDBJ whole genome shotgun (WGS) entry which is preliminary data.</text>
</comment>
<dbReference type="SUPFAM" id="SSF52540">
    <property type="entry name" value="P-loop containing nucleoside triphosphate hydrolases"/>
    <property type="match status" value="1"/>
</dbReference>
<dbReference type="EMBL" id="LATX01001642">
    <property type="protein sequence ID" value="KTB39722.1"/>
    <property type="molecule type" value="Genomic_DNA"/>
</dbReference>
<reference evidence="2 3" key="1">
    <citation type="submission" date="2015-12" db="EMBL/GenBank/DDBJ databases">
        <title>Draft genome sequence of Moniliophthora roreri, the causal agent of frosty pod rot of cacao.</title>
        <authorList>
            <person name="Aime M.C."/>
            <person name="Diaz-Valderrama J.R."/>
            <person name="Kijpornyongpan T."/>
            <person name="Phillips-Mora W."/>
        </authorList>
    </citation>
    <scope>NUCLEOTIDE SEQUENCE [LARGE SCALE GENOMIC DNA]</scope>
    <source>
        <strain evidence="2 3">MCA 2952</strain>
    </source>
</reference>
<dbReference type="InterPro" id="IPR027417">
    <property type="entry name" value="P-loop_NTPase"/>
</dbReference>
<sequence>MHSRRLSDGTVQTPHSRITISHGRDPEDVVKKHVPRFRVLVMGRRNAGKTTILQKMTQSSDGQFVVHDSNGNQVDPGSILQPSVERGRSRIDWEITYPSNERFVFHDSRGMEAGSRDELETLKDFIKRRIQRVPLSEKLHVIWYCLPTDTSRPLCHEEMAFFEQGTGDVPVIAVFTKFEDRITKAFSQLRDGGMSLREARRHEIPACRLRLLAEQVAL</sequence>
<evidence type="ECO:0000313" key="3">
    <source>
        <dbReference type="Proteomes" id="UP000054988"/>
    </source>
</evidence>
<gene>
    <name evidence="2" type="ORF">WG66_7677</name>
</gene>
<evidence type="ECO:0000313" key="2">
    <source>
        <dbReference type="EMBL" id="KTB39722.1"/>
    </source>
</evidence>
<name>A0A0W0FUE1_MONRR</name>